<organism evidence="1 2">
    <name type="scientific">Aporhodopirellula rubra</name>
    <dbReference type="NCBI Taxonomy" id="980271"/>
    <lineage>
        <taxon>Bacteria</taxon>
        <taxon>Pseudomonadati</taxon>
        <taxon>Planctomycetota</taxon>
        <taxon>Planctomycetia</taxon>
        <taxon>Pirellulales</taxon>
        <taxon>Pirellulaceae</taxon>
        <taxon>Aporhodopirellula</taxon>
    </lineage>
</organism>
<accession>A0A7W5H5C3</accession>
<dbReference type="AlphaFoldDB" id="A0A7W5H5C3"/>
<dbReference type="SUPFAM" id="SSF48371">
    <property type="entry name" value="ARM repeat"/>
    <property type="match status" value="1"/>
</dbReference>
<dbReference type="InterPro" id="IPR004155">
    <property type="entry name" value="PBS_lyase_HEAT"/>
</dbReference>
<proteinExistence type="predicted"/>
<evidence type="ECO:0008006" key="3">
    <source>
        <dbReference type="Google" id="ProtNLM"/>
    </source>
</evidence>
<dbReference type="Proteomes" id="UP000536179">
    <property type="component" value="Unassembled WGS sequence"/>
</dbReference>
<evidence type="ECO:0000313" key="2">
    <source>
        <dbReference type="Proteomes" id="UP000536179"/>
    </source>
</evidence>
<dbReference type="Gene3D" id="1.25.10.10">
    <property type="entry name" value="Leucine-rich Repeat Variant"/>
    <property type="match status" value="1"/>
</dbReference>
<dbReference type="SMART" id="SM00567">
    <property type="entry name" value="EZ_HEAT"/>
    <property type="match status" value="1"/>
</dbReference>
<comment type="caution">
    <text evidence="1">The sequence shown here is derived from an EMBL/GenBank/DDBJ whole genome shotgun (WGS) entry which is preliminary data.</text>
</comment>
<keyword evidence="2" id="KW-1185">Reference proteome</keyword>
<name>A0A7W5H5C3_9BACT</name>
<dbReference type="RefSeq" id="WP_184303654.1">
    <property type="nucleotide sequence ID" value="NZ_JACHXU010000004.1"/>
</dbReference>
<sequence length="167" mass="18127">MNTTETSLHELASEDGVVRERARKKLVASRGHEVVHALISELVDPRKRVRWEAAKALAEIGDPVAALPLVHAMTDDDDEVAWLAAEGVASLGDPGLMAVLSGITRDCDSLEYCKVAHHSLKEFRKIGKHDAIIKKVMLALEGFEPKMSAPIAAYKALQELKVGVVKG</sequence>
<dbReference type="Pfam" id="PF13646">
    <property type="entry name" value="HEAT_2"/>
    <property type="match status" value="1"/>
</dbReference>
<gene>
    <name evidence="1" type="ORF">FHS27_001569</name>
</gene>
<reference evidence="1 2" key="1">
    <citation type="submission" date="2020-08" db="EMBL/GenBank/DDBJ databases">
        <title>Genomic Encyclopedia of Type Strains, Phase III (KMG-III): the genomes of soil and plant-associated and newly described type strains.</title>
        <authorList>
            <person name="Whitman W."/>
        </authorList>
    </citation>
    <scope>NUCLEOTIDE SEQUENCE [LARGE SCALE GENOMIC DNA]</scope>
    <source>
        <strain evidence="1 2">CECT 8075</strain>
    </source>
</reference>
<dbReference type="InterPro" id="IPR011989">
    <property type="entry name" value="ARM-like"/>
</dbReference>
<dbReference type="InterPro" id="IPR016024">
    <property type="entry name" value="ARM-type_fold"/>
</dbReference>
<protein>
    <recommendedName>
        <fullName evidence="3">HEAT repeat domain-containing protein</fullName>
    </recommendedName>
</protein>
<dbReference type="EMBL" id="JACHXU010000004">
    <property type="protein sequence ID" value="MBB3205765.1"/>
    <property type="molecule type" value="Genomic_DNA"/>
</dbReference>
<evidence type="ECO:0000313" key="1">
    <source>
        <dbReference type="EMBL" id="MBB3205765.1"/>
    </source>
</evidence>